<evidence type="ECO:0000313" key="1">
    <source>
        <dbReference type="EMBL" id="MBX41487.1"/>
    </source>
</evidence>
<dbReference type="EMBL" id="GGEC01061003">
    <property type="protein sequence ID" value="MBX41487.1"/>
    <property type="molecule type" value="Transcribed_RNA"/>
</dbReference>
<proteinExistence type="predicted"/>
<accession>A0A2P2NG87</accession>
<reference evidence="1" key="1">
    <citation type="submission" date="2018-02" db="EMBL/GenBank/DDBJ databases">
        <title>Rhizophora mucronata_Transcriptome.</title>
        <authorList>
            <person name="Meera S.P."/>
            <person name="Sreeshan A."/>
            <person name="Augustine A."/>
        </authorList>
    </citation>
    <scope>NUCLEOTIDE SEQUENCE</scope>
    <source>
        <tissue evidence="1">Leaf</tissue>
    </source>
</reference>
<protein>
    <submittedName>
        <fullName evidence="1">Uncharacterized protein</fullName>
    </submittedName>
</protein>
<sequence length="12" mass="1509">MRKFLVKSRRTS</sequence>
<name>A0A2P2NG87_RHIMU</name>
<organism evidence="1">
    <name type="scientific">Rhizophora mucronata</name>
    <name type="common">Asiatic mangrove</name>
    <dbReference type="NCBI Taxonomy" id="61149"/>
    <lineage>
        <taxon>Eukaryota</taxon>
        <taxon>Viridiplantae</taxon>
        <taxon>Streptophyta</taxon>
        <taxon>Embryophyta</taxon>
        <taxon>Tracheophyta</taxon>
        <taxon>Spermatophyta</taxon>
        <taxon>Magnoliopsida</taxon>
        <taxon>eudicotyledons</taxon>
        <taxon>Gunneridae</taxon>
        <taxon>Pentapetalae</taxon>
        <taxon>rosids</taxon>
        <taxon>fabids</taxon>
        <taxon>Malpighiales</taxon>
        <taxon>Rhizophoraceae</taxon>
        <taxon>Rhizophora</taxon>
    </lineage>
</organism>